<sequence length="143" mass="15753">MKNFRIREETWLFPANPRPQLPSSSHYSAILRLLHGGNYFERQCDQMSGTGGGSRAALSHSNPGVTPIPFTLPVRRVPEHGGIIEVRGISRVTITSPAGYHPIPSPCRPGSDWWWATTLQLLLLAAPRAASLPWVFLPDATFA</sequence>
<name>A0A5B7F2G5_PORTR</name>
<dbReference type="AlphaFoldDB" id="A0A5B7F2G5"/>
<accession>A0A5B7F2G5</accession>
<dbReference type="Proteomes" id="UP000324222">
    <property type="component" value="Unassembled WGS sequence"/>
</dbReference>
<dbReference type="EMBL" id="VSRR010004343">
    <property type="protein sequence ID" value="MPC39368.1"/>
    <property type="molecule type" value="Genomic_DNA"/>
</dbReference>
<evidence type="ECO:0000313" key="2">
    <source>
        <dbReference type="Proteomes" id="UP000324222"/>
    </source>
</evidence>
<protein>
    <submittedName>
        <fullName evidence="1">Uncharacterized protein</fullName>
    </submittedName>
</protein>
<evidence type="ECO:0000313" key="1">
    <source>
        <dbReference type="EMBL" id="MPC39368.1"/>
    </source>
</evidence>
<reference evidence="1 2" key="1">
    <citation type="submission" date="2019-05" db="EMBL/GenBank/DDBJ databases">
        <title>Another draft genome of Portunus trituberculatus and its Hox gene families provides insights of decapod evolution.</title>
        <authorList>
            <person name="Jeong J.-H."/>
            <person name="Song I."/>
            <person name="Kim S."/>
            <person name="Choi T."/>
            <person name="Kim D."/>
            <person name="Ryu S."/>
            <person name="Kim W."/>
        </authorList>
    </citation>
    <scope>NUCLEOTIDE SEQUENCE [LARGE SCALE GENOMIC DNA]</scope>
    <source>
        <tissue evidence="1">Muscle</tissue>
    </source>
</reference>
<proteinExistence type="predicted"/>
<keyword evidence="2" id="KW-1185">Reference proteome</keyword>
<gene>
    <name evidence="1" type="ORF">E2C01_032903</name>
</gene>
<comment type="caution">
    <text evidence="1">The sequence shown here is derived from an EMBL/GenBank/DDBJ whole genome shotgun (WGS) entry which is preliminary data.</text>
</comment>
<organism evidence="1 2">
    <name type="scientific">Portunus trituberculatus</name>
    <name type="common">Swimming crab</name>
    <name type="synonym">Neptunus trituberculatus</name>
    <dbReference type="NCBI Taxonomy" id="210409"/>
    <lineage>
        <taxon>Eukaryota</taxon>
        <taxon>Metazoa</taxon>
        <taxon>Ecdysozoa</taxon>
        <taxon>Arthropoda</taxon>
        <taxon>Crustacea</taxon>
        <taxon>Multicrustacea</taxon>
        <taxon>Malacostraca</taxon>
        <taxon>Eumalacostraca</taxon>
        <taxon>Eucarida</taxon>
        <taxon>Decapoda</taxon>
        <taxon>Pleocyemata</taxon>
        <taxon>Brachyura</taxon>
        <taxon>Eubrachyura</taxon>
        <taxon>Portunoidea</taxon>
        <taxon>Portunidae</taxon>
        <taxon>Portuninae</taxon>
        <taxon>Portunus</taxon>
    </lineage>
</organism>